<evidence type="ECO:0000256" key="1">
    <source>
        <dbReference type="SAM" id="MobiDB-lite"/>
    </source>
</evidence>
<dbReference type="Proteomes" id="UP000737018">
    <property type="component" value="Unassembled WGS sequence"/>
</dbReference>
<feature type="region of interest" description="Disordered" evidence="1">
    <location>
        <begin position="21"/>
        <end position="46"/>
    </location>
</feature>
<dbReference type="AlphaFoldDB" id="A0A8J4QTY1"/>
<protein>
    <submittedName>
        <fullName evidence="2">Uncharacterized protein</fullName>
    </submittedName>
</protein>
<gene>
    <name evidence="2" type="ORF">CMV_015804</name>
</gene>
<evidence type="ECO:0000313" key="3">
    <source>
        <dbReference type="Proteomes" id="UP000737018"/>
    </source>
</evidence>
<proteinExistence type="predicted"/>
<organism evidence="2 3">
    <name type="scientific">Castanea mollissima</name>
    <name type="common">Chinese chestnut</name>
    <dbReference type="NCBI Taxonomy" id="60419"/>
    <lineage>
        <taxon>Eukaryota</taxon>
        <taxon>Viridiplantae</taxon>
        <taxon>Streptophyta</taxon>
        <taxon>Embryophyta</taxon>
        <taxon>Tracheophyta</taxon>
        <taxon>Spermatophyta</taxon>
        <taxon>Magnoliopsida</taxon>
        <taxon>eudicotyledons</taxon>
        <taxon>Gunneridae</taxon>
        <taxon>Pentapetalae</taxon>
        <taxon>rosids</taxon>
        <taxon>fabids</taxon>
        <taxon>Fagales</taxon>
        <taxon>Fagaceae</taxon>
        <taxon>Castanea</taxon>
    </lineage>
</organism>
<feature type="compositionally biased region" description="Polar residues" evidence="1">
    <location>
        <begin position="25"/>
        <end position="36"/>
    </location>
</feature>
<evidence type="ECO:0000313" key="2">
    <source>
        <dbReference type="EMBL" id="KAF3959376.1"/>
    </source>
</evidence>
<feature type="compositionally biased region" description="Basic and acidic residues" evidence="1">
    <location>
        <begin position="37"/>
        <end position="46"/>
    </location>
</feature>
<accession>A0A8J4QTY1</accession>
<comment type="caution">
    <text evidence="2">The sequence shown here is derived from an EMBL/GenBank/DDBJ whole genome shotgun (WGS) entry which is preliminary data.</text>
</comment>
<name>A0A8J4QTY1_9ROSI</name>
<sequence>MLHLWCAFSFVSAPNNELGLKEQNQDTVDPSVTTVDSDAKYGKDSKREEHSHKFGDYYLPLLRYVLRYVLSTYLQ</sequence>
<reference evidence="2" key="1">
    <citation type="submission" date="2020-03" db="EMBL/GenBank/DDBJ databases">
        <title>Castanea mollissima Vanexum genome sequencing.</title>
        <authorList>
            <person name="Staton M."/>
        </authorList>
    </citation>
    <scope>NUCLEOTIDE SEQUENCE</scope>
    <source>
        <tissue evidence="2">Leaf</tissue>
    </source>
</reference>
<dbReference type="EMBL" id="JRKL02002345">
    <property type="protein sequence ID" value="KAF3959376.1"/>
    <property type="molecule type" value="Genomic_DNA"/>
</dbReference>
<keyword evidence="3" id="KW-1185">Reference proteome</keyword>